<evidence type="ECO:0000256" key="1">
    <source>
        <dbReference type="ARBA" id="ARBA00004606"/>
    </source>
</evidence>
<name>A0AAN5CKW6_9BILA</name>
<evidence type="ECO:0000256" key="2">
    <source>
        <dbReference type="ARBA" id="ARBA00022692"/>
    </source>
</evidence>
<protein>
    <submittedName>
        <fullName evidence="7">Uncharacterized protein</fullName>
    </submittedName>
</protein>
<gene>
    <name evidence="7" type="ORF">PMAYCL1PPCAC_16405</name>
</gene>
<organism evidence="7 8">
    <name type="scientific">Pristionchus mayeri</name>
    <dbReference type="NCBI Taxonomy" id="1317129"/>
    <lineage>
        <taxon>Eukaryota</taxon>
        <taxon>Metazoa</taxon>
        <taxon>Ecdysozoa</taxon>
        <taxon>Nematoda</taxon>
        <taxon>Chromadorea</taxon>
        <taxon>Rhabditida</taxon>
        <taxon>Rhabditina</taxon>
        <taxon>Diplogasteromorpha</taxon>
        <taxon>Diplogasteroidea</taxon>
        <taxon>Neodiplogasteridae</taxon>
        <taxon>Pristionchus</taxon>
    </lineage>
</organism>
<dbReference type="PANTHER" id="PTHR12270">
    <property type="entry name" value="GLYCOSYLTRANSFERASE-RELATED"/>
    <property type="match status" value="1"/>
</dbReference>
<evidence type="ECO:0000256" key="6">
    <source>
        <dbReference type="ARBA" id="ARBA00023180"/>
    </source>
</evidence>
<dbReference type="PANTHER" id="PTHR12270:SF25">
    <property type="entry name" value="GLYCOSYLTRANSFERASE-LIKE PROTEIN LARGE"/>
    <property type="match status" value="1"/>
</dbReference>
<feature type="non-terminal residue" evidence="7">
    <location>
        <position position="1"/>
    </location>
</feature>
<dbReference type="Proteomes" id="UP001328107">
    <property type="component" value="Unassembled WGS sequence"/>
</dbReference>
<keyword evidence="3" id="KW-0735">Signal-anchor</keyword>
<dbReference type="AlphaFoldDB" id="A0AAN5CKW6"/>
<sequence length="98" mass="11252">QNATLLLQMEAHQISEELETIQKWPGTVTIAAYGTDQERETIRQEVEEADRPITLHYMYKTEKTTPYPIEHMQKLSVDTARTSTVLLVDAQGIIDYSQ</sequence>
<accession>A0AAN5CKW6</accession>
<evidence type="ECO:0000313" key="8">
    <source>
        <dbReference type="Proteomes" id="UP001328107"/>
    </source>
</evidence>
<keyword evidence="2" id="KW-0812">Transmembrane</keyword>
<dbReference type="GO" id="GO:0016020">
    <property type="term" value="C:membrane"/>
    <property type="evidence" value="ECO:0007669"/>
    <property type="project" value="UniProtKB-SubCell"/>
</dbReference>
<keyword evidence="5" id="KW-0472">Membrane</keyword>
<proteinExistence type="predicted"/>
<reference evidence="8" key="1">
    <citation type="submission" date="2022-10" db="EMBL/GenBank/DDBJ databases">
        <title>Genome assembly of Pristionchus species.</title>
        <authorList>
            <person name="Yoshida K."/>
            <person name="Sommer R.J."/>
        </authorList>
    </citation>
    <scope>NUCLEOTIDE SEQUENCE [LARGE SCALE GENOMIC DNA]</scope>
    <source>
        <strain evidence="8">RS5460</strain>
    </source>
</reference>
<dbReference type="GO" id="GO:0042285">
    <property type="term" value="F:xylosyltransferase activity"/>
    <property type="evidence" value="ECO:0007669"/>
    <property type="project" value="TreeGrafter"/>
</dbReference>
<keyword evidence="8" id="KW-1185">Reference proteome</keyword>
<comment type="subcellular location">
    <subcellularLocation>
        <location evidence="1">Membrane</location>
        <topology evidence="1">Single-pass type II membrane protein</topology>
    </subcellularLocation>
</comment>
<feature type="non-terminal residue" evidence="7">
    <location>
        <position position="98"/>
    </location>
</feature>
<dbReference type="EMBL" id="BTRK01000004">
    <property type="protein sequence ID" value="GMR46210.1"/>
    <property type="molecule type" value="Genomic_DNA"/>
</dbReference>
<evidence type="ECO:0000313" key="7">
    <source>
        <dbReference type="EMBL" id="GMR46210.1"/>
    </source>
</evidence>
<evidence type="ECO:0000256" key="5">
    <source>
        <dbReference type="ARBA" id="ARBA00023136"/>
    </source>
</evidence>
<dbReference type="GO" id="GO:0015020">
    <property type="term" value="F:glucuronosyltransferase activity"/>
    <property type="evidence" value="ECO:0007669"/>
    <property type="project" value="TreeGrafter"/>
</dbReference>
<comment type="caution">
    <text evidence="7">The sequence shown here is derived from an EMBL/GenBank/DDBJ whole genome shotgun (WGS) entry which is preliminary data.</text>
</comment>
<dbReference type="GO" id="GO:0035269">
    <property type="term" value="P:protein O-linked glycosylation via mannose"/>
    <property type="evidence" value="ECO:0007669"/>
    <property type="project" value="TreeGrafter"/>
</dbReference>
<keyword evidence="6" id="KW-0325">Glycoprotein</keyword>
<evidence type="ECO:0000256" key="4">
    <source>
        <dbReference type="ARBA" id="ARBA00022989"/>
    </source>
</evidence>
<dbReference type="InterPro" id="IPR051292">
    <property type="entry name" value="Xyl/GlcA_transferase"/>
</dbReference>
<evidence type="ECO:0000256" key="3">
    <source>
        <dbReference type="ARBA" id="ARBA00022968"/>
    </source>
</evidence>
<keyword evidence="4" id="KW-1133">Transmembrane helix</keyword>
<dbReference type="GO" id="GO:0005794">
    <property type="term" value="C:Golgi apparatus"/>
    <property type="evidence" value="ECO:0007669"/>
    <property type="project" value="TreeGrafter"/>
</dbReference>